<feature type="coiled-coil region" evidence="1">
    <location>
        <begin position="169"/>
        <end position="196"/>
    </location>
</feature>
<dbReference type="Pfam" id="PF26364">
    <property type="entry name" value="MIB_M2"/>
    <property type="match status" value="1"/>
</dbReference>
<feature type="signal peptide" evidence="2">
    <location>
        <begin position="1"/>
        <end position="31"/>
    </location>
</feature>
<accession>C5J6R3</accession>
<dbReference type="NCBIfam" id="TIGR04526">
    <property type="entry name" value="predic_Ig_block"/>
    <property type="match status" value="1"/>
</dbReference>
<gene>
    <name evidence="5" type="ordered locus">MCJ_004710</name>
</gene>
<keyword evidence="2" id="KW-0732">Signal</keyword>
<keyword evidence="6" id="KW-1185">Reference proteome</keyword>
<organism evidence="5 6">
    <name type="scientific">Mesomycoplasma conjunctivae (strain ATCC 25834 / NCTC 10147 / HRC/581)</name>
    <name type="common">Mycoplasma conjunctivae</name>
    <dbReference type="NCBI Taxonomy" id="572263"/>
    <lineage>
        <taxon>Bacteria</taxon>
        <taxon>Bacillati</taxon>
        <taxon>Mycoplasmatota</taxon>
        <taxon>Mycoplasmoidales</taxon>
        <taxon>Metamycoplasmataceae</taxon>
        <taxon>Mesomycoplasma</taxon>
    </lineage>
</organism>
<feature type="domain" description="Mycoplasma immunoglobulin binding protein M2" evidence="4">
    <location>
        <begin position="477"/>
        <end position="664"/>
    </location>
</feature>
<dbReference type="Pfam" id="PF26360">
    <property type="entry name" value="MIB_M1"/>
    <property type="match status" value="1"/>
</dbReference>
<sequence length="695" mass="77425">MRISKKITKKTKIIFLLGSSVVLFSTTAVFANGNNFSFATFNIPKTEFSSSLPSSINKDTSNINSFYSPVTNIEKQEQPIVKKEEPLQPIKTETPPVVQEDKPPVPIKKEESVQLETTPIVKQEIPKPVEKPIEKPTPKPIERPATSSSKLITGAELERRIAIGLQNYKQALLNDIKDYENRIKTAEAYIKDQLNVAVYGELAVRRTQEDIEFIYIKNTLERDKAYLKYLKSLPAKTSFTAEEIKSLQRGLVPSTDTISAWDFLNKEDNQVVQNQIQANKRRFFANSSEWQRTDINSLNYPGWTRSNVSSQFSSINSNLIGVGKPIEFLSYSPSDSEFKSKGDSIIAVLDANSEQAFQEFSSIISQATQQNVKIKGVVLKNVGSKNSLQNVEQILQKLPTQIVKLTLFLENYRATEGLRGLENHKLQELELYSNSNSVNSNWGINPNSLKNVDYISFDYHNQATYGAGVRVAGSIVFNTLRWDKNDEIQQVNEGLEIAFGSKINQRVFQGTSGGKGGHPVNLDFSSTPKIKSLKGVDFNKINQLFNDKIKNWEGDKFAQEDFQARNVKFKQLYFAPTQKNGQQVYEANISDFENGQFSTALSWDEPTQPQIYIGTPGNTLVNPTFYLNGKASDLKGNAKSELEWFVRAVGARGSFAKIVVSDPALKSALGGAISGVLVTQESDSAIGSSGNEIVA</sequence>
<evidence type="ECO:0000256" key="1">
    <source>
        <dbReference type="SAM" id="Coils"/>
    </source>
</evidence>
<dbReference type="InterPro" id="IPR058860">
    <property type="entry name" value="MIB_M2"/>
</dbReference>
<evidence type="ECO:0000259" key="4">
    <source>
        <dbReference type="Pfam" id="PF26364"/>
    </source>
</evidence>
<evidence type="ECO:0000256" key="2">
    <source>
        <dbReference type="SAM" id="SignalP"/>
    </source>
</evidence>
<dbReference type="EMBL" id="FM864216">
    <property type="protein sequence ID" value="CAT05174.1"/>
    <property type="molecule type" value="Genomic_DNA"/>
</dbReference>
<dbReference type="InterPro" id="IPR030942">
    <property type="entry name" value="Mycoplas_M_dom"/>
</dbReference>
<feature type="chain" id="PRO_5005668235" evidence="2">
    <location>
        <begin position="32"/>
        <end position="695"/>
    </location>
</feature>
<protein>
    <submittedName>
        <fullName evidence="5">HYPOTHETICAL Uncharacterized protein UU046</fullName>
    </submittedName>
</protein>
<evidence type="ECO:0000313" key="5">
    <source>
        <dbReference type="EMBL" id="CAT05174.1"/>
    </source>
</evidence>
<dbReference type="KEGG" id="mco:MCJ_004710"/>
<evidence type="ECO:0000313" key="6">
    <source>
        <dbReference type="Proteomes" id="UP000001491"/>
    </source>
</evidence>
<dbReference type="HOGENOM" id="CLU_021962_0_0_14"/>
<proteinExistence type="predicted"/>
<evidence type="ECO:0000259" key="3">
    <source>
        <dbReference type="Pfam" id="PF26360"/>
    </source>
</evidence>
<dbReference type="Proteomes" id="UP000001491">
    <property type="component" value="Chromosome"/>
</dbReference>
<feature type="domain" description="IgG-blocking virulence" evidence="3">
    <location>
        <begin position="274"/>
        <end position="466"/>
    </location>
</feature>
<keyword evidence="1" id="KW-0175">Coiled coil</keyword>
<name>C5J6R3_MESCH</name>
<reference evidence="6" key="1">
    <citation type="journal article" date="2009" name="BMC Bioinformatics">
        <title>The Mycoplasma conjunctivae genome sequencing, annotation and analysis.</title>
        <authorList>
            <person name="Calderon-Copete S.P."/>
            <person name="Wigger G."/>
            <person name="Wunderlin C."/>
            <person name="Schmidheini T."/>
            <person name="Frey J."/>
            <person name="Quail M.A."/>
            <person name="Falquet L."/>
        </authorList>
    </citation>
    <scope>NUCLEOTIDE SEQUENCE [LARGE SCALE GENOMIC DNA]</scope>
    <source>
        <strain evidence="6">ATCC 25834 / NCTC 10147 / HRC/581</strain>
    </source>
</reference>
<dbReference type="NCBIfam" id="TIGR04524">
    <property type="entry name" value="mycoplas_M_dom"/>
    <property type="match status" value="1"/>
</dbReference>
<dbReference type="InterPro" id="IPR030941">
    <property type="entry name" value="Predic_Ig_block"/>
</dbReference>
<dbReference type="AlphaFoldDB" id="C5J6R3"/>
<dbReference type="eggNOG" id="COG0810">
    <property type="taxonomic scope" value="Bacteria"/>
</dbReference>